<dbReference type="RefSeq" id="WP_245897707.1">
    <property type="nucleotide sequence ID" value="NZ_ONZF01000014.1"/>
</dbReference>
<dbReference type="InterPro" id="IPR020846">
    <property type="entry name" value="MFS_dom"/>
</dbReference>
<feature type="transmembrane region" description="Helical" evidence="4">
    <location>
        <begin position="354"/>
        <end position="372"/>
    </location>
</feature>
<dbReference type="AlphaFoldDB" id="A0A2R8C124"/>
<keyword evidence="1 4" id="KW-0812">Transmembrane</keyword>
<dbReference type="GO" id="GO:0022857">
    <property type="term" value="F:transmembrane transporter activity"/>
    <property type="evidence" value="ECO:0007669"/>
    <property type="project" value="InterPro"/>
</dbReference>
<reference evidence="7" key="1">
    <citation type="submission" date="2018-03" db="EMBL/GenBank/DDBJ databases">
        <authorList>
            <person name="Rodrigo-Torres L."/>
            <person name="Arahal R. D."/>
            <person name="Lucena T."/>
        </authorList>
    </citation>
    <scope>NUCLEOTIDE SEQUENCE [LARGE SCALE GENOMIC DNA]</scope>
    <source>
        <strain evidence="7">CECT 8504</strain>
    </source>
</reference>
<dbReference type="InterPro" id="IPR011701">
    <property type="entry name" value="MFS"/>
</dbReference>
<feature type="transmembrane region" description="Helical" evidence="4">
    <location>
        <begin position="195"/>
        <end position="220"/>
    </location>
</feature>
<keyword evidence="2 4" id="KW-1133">Transmembrane helix</keyword>
<evidence type="ECO:0000313" key="6">
    <source>
        <dbReference type="EMBL" id="SPJ26115.1"/>
    </source>
</evidence>
<name>A0A2R8C124_9RHOB</name>
<feature type="transmembrane region" description="Helical" evidence="4">
    <location>
        <begin position="330"/>
        <end position="348"/>
    </location>
</feature>
<feature type="transmembrane region" description="Helical" evidence="4">
    <location>
        <begin position="265"/>
        <end position="285"/>
    </location>
</feature>
<feature type="transmembrane region" description="Helical" evidence="4">
    <location>
        <begin position="85"/>
        <end position="105"/>
    </location>
</feature>
<evidence type="ECO:0000256" key="1">
    <source>
        <dbReference type="ARBA" id="ARBA00022692"/>
    </source>
</evidence>
<gene>
    <name evidence="6" type="primary">rfnT_2</name>
    <name evidence="6" type="ORF">PAA8504_03971</name>
</gene>
<feature type="domain" description="Major facilitator superfamily (MFS) profile" evidence="5">
    <location>
        <begin position="192"/>
        <end position="386"/>
    </location>
</feature>
<dbReference type="EMBL" id="ONZF01000014">
    <property type="protein sequence ID" value="SPJ26115.1"/>
    <property type="molecule type" value="Genomic_DNA"/>
</dbReference>
<dbReference type="InterPro" id="IPR036259">
    <property type="entry name" value="MFS_trans_sf"/>
</dbReference>
<evidence type="ECO:0000256" key="2">
    <source>
        <dbReference type="ARBA" id="ARBA00022989"/>
    </source>
</evidence>
<feature type="transmembrane region" description="Helical" evidence="4">
    <location>
        <begin position="240"/>
        <end position="258"/>
    </location>
</feature>
<dbReference type="SUPFAM" id="SSF103473">
    <property type="entry name" value="MFS general substrate transporter"/>
    <property type="match status" value="1"/>
</dbReference>
<organism evidence="6 7">
    <name type="scientific">Palleronia abyssalis</name>
    <dbReference type="NCBI Taxonomy" id="1501240"/>
    <lineage>
        <taxon>Bacteria</taxon>
        <taxon>Pseudomonadati</taxon>
        <taxon>Pseudomonadota</taxon>
        <taxon>Alphaproteobacteria</taxon>
        <taxon>Rhodobacterales</taxon>
        <taxon>Roseobacteraceae</taxon>
        <taxon>Palleronia</taxon>
    </lineage>
</organism>
<feature type="transmembrane region" description="Helical" evidence="4">
    <location>
        <begin position="117"/>
        <end position="141"/>
    </location>
</feature>
<accession>A0A2R8C124</accession>
<dbReference type="PROSITE" id="PS50850">
    <property type="entry name" value="MFS"/>
    <property type="match status" value="1"/>
</dbReference>
<keyword evidence="3 4" id="KW-0472">Membrane</keyword>
<evidence type="ECO:0000259" key="5">
    <source>
        <dbReference type="PROSITE" id="PS50850"/>
    </source>
</evidence>
<protein>
    <submittedName>
        <fullName evidence="6">Riboflavin transporter RfnT</fullName>
    </submittedName>
</protein>
<dbReference type="Gene3D" id="1.20.1250.20">
    <property type="entry name" value="MFS general substrate transporter like domains"/>
    <property type="match status" value="1"/>
</dbReference>
<feature type="transmembrane region" description="Helical" evidence="4">
    <location>
        <begin position="41"/>
        <end position="57"/>
    </location>
</feature>
<sequence length="386" mass="39539">MANTILTAAMPMLIILGGLAGLLLSPSPAFATLPPSVQTLAGLVATGPLSLLMGCYGRRVGFVIGGALAILGGAAGALACLWASFALLLVAHAALGAALTCYLYPRFAAAEVVSENWQPVAISLVLTSGLIAAFVGPQLFIWTKDLFAPTPLAGAYAAICAVTLIGLLPLAFVRVPRPTARVTRLRLDRAALLAILRRGPVLTAVIVGAVSQGIMVLIMAPTPLAMTGAGYSEALAGDVVRWHVVAMFAPSFFTGFAIKRFGTVPVVATGLALLVVSGLLAASGLSPHHFYGALTVLGVGWNFGFIGATNMLASAVSADERAVVQGTNDTLIALGATICVFASGAIVTGFGWKILALASLPVLAVALLWVLVQGRRSSGARDRAFR</sequence>
<dbReference type="PANTHER" id="PTHR23534">
    <property type="entry name" value="MFS PERMEASE"/>
    <property type="match status" value="1"/>
</dbReference>
<keyword evidence="7" id="KW-1185">Reference proteome</keyword>
<evidence type="ECO:0000256" key="3">
    <source>
        <dbReference type="ARBA" id="ARBA00023136"/>
    </source>
</evidence>
<feature type="transmembrane region" description="Helical" evidence="4">
    <location>
        <begin position="291"/>
        <end position="318"/>
    </location>
</feature>
<dbReference type="Pfam" id="PF07690">
    <property type="entry name" value="MFS_1"/>
    <property type="match status" value="1"/>
</dbReference>
<feature type="transmembrane region" description="Helical" evidence="4">
    <location>
        <begin position="62"/>
        <end position="79"/>
    </location>
</feature>
<feature type="transmembrane region" description="Helical" evidence="4">
    <location>
        <begin position="153"/>
        <end position="175"/>
    </location>
</feature>
<evidence type="ECO:0000256" key="4">
    <source>
        <dbReference type="SAM" id="Phobius"/>
    </source>
</evidence>
<dbReference type="Proteomes" id="UP000244912">
    <property type="component" value="Unassembled WGS sequence"/>
</dbReference>
<proteinExistence type="predicted"/>
<dbReference type="PANTHER" id="PTHR23534:SF1">
    <property type="entry name" value="MAJOR FACILITATOR SUPERFAMILY PROTEIN"/>
    <property type="match status" value="1"/>
</dbReference>
<evidence type="ECO:0000313" key="7">
    <source>
        <dbReference type="Proteomes" id="UP000244912"/>
    </source>
</evidence>